<accession>A0A4Y2A732</accession>
<sequence>MTNPEKVVSDRLTVLISGVPGFKEGKLWSFPDDGTTQSQANKLFEIVEEWKLSENVYALCSDTTVSNIGCKNGACVRELFEKETIVFGL</sequence>
<reference evidence="1 2" key="1">
    <citation type="journal article" date="2019" name="Sci. Rep.">
        <title>Orb-weaving spider Araneus ventricosus genome elucidates the spidroin gene catalogue.</title>
        <authorList>
            <person name="Kono N."/>
            <person name="Nakamura H."/>
            <person name="Ohtoshi R."/>
            <person name="Moran D.A.P."/>
            <person name="Shinohara A."/>
            <person name="Yoshida Y."/>
            <person name="Fujiwara M."/>
            <person name="Mori M."/>
            <person name="Tomita M."/>
            <person name="Arakawa K."/>
        </authorList>
    </citation>
    <scope>NUCLEOTIDE SEQUENCE [LARGE SCALE GENOMIC DNA]</scope>
</reference>
<comment type="caution">
    <text evidence="1">The sequence shown here is derived from an EMBL/GenBank/DDBJ whole genome shotgun (WGS) entry which is preliminary data.</text>
</comment>
<dbReference type="OrthoDB" id="6380626at2759"/>
<dbReference type="AlphaFoldDB" id="A0A4Y2A732"/>
<organism evidence="1 2">
    <name type="scientific">Araneus ventricosus</name>
    <name type="common">Orbweaver spider</name>
    <name type="synonym">Epeira ventricosa</name>
    <dbReference type="NCBI Taxonomy" id="182803"/>
    <lineage>
        <taxon>Eukaryota</taxon>
        <taxon>Metazoa</taxon>
        <taxon>Ecdysozoa</taxon>
        <taxon>Arthropoda</taxon>
        <taxon>Chelicerata</taxon>
        <taxon>Arachnida</taxon>
        <taxon>Araneae</taxon>
        <taxon>Araneomorphae</taxon>
        <taxon>Entelegynae</taxon>
        <taxon>Araneoidea</taxon>
        <taxon>Araneidae</taxon>
        <taxon>Araneus</taxon>
    </lineage>
</organism>
<protein>
    <submittedName>
        <fullName evidence="1">Uncharacterized protein</fullName>
    </submittedName>
</protein>
<evidence type="ECO:0000313" key="1">
    <source>
        <dbReference type="EMBL" id="GBL75641.1"/>
    </source>
</evidence>
<proteinExistence type="predicted"/>
<keyword evidence="2" id="KW-1185">Reference proteome</keyword>
<evidence type="ECO:0000313" key="2">
    <source>
        <dbReference type="Proteomes" id="UP000499080"/>
    </source>
</evidence>
<dbReference type="EMBL" id="BGPR01000008">
    <property type="protein sequence ID" value="GBL75641.1"/>
    <property type="molecule type" value="Genomic_DNA"/>
</dbReference>
<dbReference type="Proteomes" id="UP000499080">
    <property type="component" value="Unassembled WGS sequence"/>
</dbReference>
<name>A0A4Y2A732_ARAVE</name>
<gene>
    <name evidence="1" type="ORF">AVEN_154956_1</name>
</gene>